<proteinExistence type="predicted"/>
<dbReference type="PANTHER" id="PTHR43539:SF68">
    <property type="entry name" value="FLAVIN-BINDING MONOOXYGENASE-LIKE PROTEIN (AFU_ORTHOLOGUE AFUA_4G09220)"/>
    <property type="match status" value="1"/>
</dbReference>
<feature type="region of interest" description="Disordered" evidence="2">
    <location>
        <begin position="588"/>
        <end position="615"/>
    </location>
</feature>
<protein>
    <submittedName>
        <fullName evidence="3">NAD(P)/FAD-dependent oxidoreductase</fullName>
    </submittedName>
</protein>
<dbReference type="InterPro" id="IPR050982">
    <property type="entry name" value="Auxin_biosynth/cation_transpt"/>
</dbReference>
<dbReference type="PANTHER" id="PTHR43539">
    <property type="entry name" value="FLAVIN-BINDING MONOOXYGENASE-LIKE PROTEIN (AFU_ORTHOLOGUE AFUA_4G09220)"/>
    <property type="match status" value="1"/>
</dbReference>
<evidence type="ECO:0000313" key="3">
    <source>
        <dbReference type="EMBL" id="QUD89617.1"/>
    </source>
</evidence>
<dbReference type="AlphaFoldDB" id="A0A975G2Z9"/>
<dbReference type="InterPro" id="IPR032710">
    <property type="entry name" value="NTF2-like_dom_sf"/>
</dbReference>
<keyword evidence="4" id="KW-1185">Reference proteome</keyword>
<dbReference type="SUPFAM" id="SSF51905">
    <property type="entry name" value="FAD/NAD(P)-binding domain"/>
    <property type="match status" value="2"/>
</dbReference>
<dbReference type="Gene3D" id="3.10.450.50">
    <property type="match status" value="1"/>
</dbReference>
<dbReference type="GO" id="GO:0050660">
    <property type="term" value="F:flavin adenine dinucleotide binding"/>
    <property type="evidence" value="ECO:0007669"/>
    <property type="project" value="TreeGrafter"/>
</dbReference>
<gene>
    <name evidence="3" type="ORF">KCG34_06975</name>
</gene>
<evidence type="ECO:0000256" key="1">
    <source>
        <dbReference type="ARBA" id="ARBA00023002"/>
    </source>
</evidence>
<dbReference type="Pfam" id="PF13738">
    <property type="entry name" value="Pyr_redox_3"/>
    <property type="match status" value="1"/>
</dbReference>
<name>A0A975G2Z9_9CAUL</name>
<dbReference type="KEGG" id="caul:KCG34_06975"/>
<dbReference type="Gene3D" id="3.50.50.60">
    <property type="entry name" value="FAD/NAD(P)-binding domain"/>
    <property type="match status" value="1"/>
</dbReference>
<organism evidence="3 4">
    <name type="scientific">Phenylobacterium montanum</name>
    <dbReference type="NCBI Taxonomy" id="2823693"/>
    <lineage>
        <taxon>Bacteria</taxon>
        <taxon>Pseudomonadati</taxon>
        <taxon>Pseudomonadota</taxon>
        <taxon>Alphaproteobacteria</taxon>
        <taxon>Caulobacterales</taxon>
        <taxon>Caulobacteraceae</taxon>
        <taxon>Phenylobacterium</taxon>
    </lineage>
</organism>
<dbReference type="EMBL" id="CP073078">
    <property type="protein sequence ID" value="QUD89617.1"/>
    <property type="molecule type" value="Genomic_DNA"/>
</dbReference>
<accession>A0A975G2Z9</accession>
<dbReference type="Proteomes" id="UP000676409">
    <property type="component" value="Chromosome"/>
</dbReference>
<evidence type="ECO:0000313" key="4">
    <source>
        <dbReference type="Proteomes" id="UP000676409"/>
    </source>
</evidence>
<sequence length="615" mass="68047">MTDLTLGTWLAEFEKALTSGEAARSAELFEPDGFWRDFVAFTWNLLTLEGRSAIRGMLEATTEARRSRNWRVVDTAASSGQEGFVSFDTALGRGTGYVRLKQGRCWTLFTTLQDLTGFEQHVGRHRRKGPTLDPRHPQWNWLDTRKAEQARIGVEDQPFVLIVGGGQAGLTLAARLRQLDVPALVVERNVRPGDQWRSRYHSLSLHDPVWYDHMPYLPFPETWPVFTPKDQIADWLDAYAQILELNVWGSTECLRAAYDASEQIWRVEVRRAGDQVTLRPRHLVIATGNAGRPNMPRFEGAETFAGPIMHSSQYSGGRGYEGRKVAVIGSNNSAHDICADLVEHGADATMIQRSSTHVVRSQTVLDLLLSGLYSETALASGITTERADLLSASMPLRLAPEIHRPLNLMIAQRDAEFYARLEAAGFMHDFGEDGTGMALKYLRRASGYYIDVGASDLVASGRIKLRSRVGVERFVPEGVLLSDGSTVSADLIICATGFGSMDQVVGDLVSEEVAAKVGKVWGYGSDTAHDPGPWEGELRNMWKPTAQEGLWFHGGNLAQSRFYSLFLALQLKARLEKLPIRVFGRAQPTATDSADSGDGLERSPADFGTYPQSTN</sequence>
<dbReference type="InterPro" id="IPR036188">
    <property type="entry name" value="FAD/NAD-bd_sf"/>
</dbReference>
<dbReference type="RefSeq" id="WP_211939669.1">
    <property type="nucleotide sequence ID" value="NZ_CP073078.1"/>
</dbReference>
<dbReference type="PRINTS" id="PR00469">
    <property type="entry name" value="PNDRDTASEII"/>
</dbReference>
<dbReference type="GO" id="GO:0004497">
    <property type="term" value="F:monooxygenase activity"/>
    <property type="evidence" value="ECO:0007669"/>
    <property type="project" value="TreeGrafter"/>
</dbReference>
<reference evidence="3" key="1">
    <citation type="submission" date="2021-04" db="EMBL/GenBank/DDBJ databases">
        <title>The complete genome sequence of Caulobacter sp. S6.</title>
        <authorList>
            <person name="Tang Y."/>
            <person name="Ouyang W."/>
            <person name="Liu Q."/>
            <person name="Huang B."/>
            <person name="Guo Z."/>
            <person name="Lei P."/>
        </authorList>
    </citation>
    <scope>NUCLEOTIDE SEQUENCE</scope>
    <source>
        <strain evidence="3">S6</strain>
    </source>
</reference>
<evidence type="ECO:0000256" key="2">
    <source>
        <dbReference type="SAM" id="MobiDB-lite"/>
    </source>
</evidence>
<dbReference type="SUPFAM" id="SSF54427">
    <property type="entry name" value="NTF2-like"/>
    <property type="match status" value="1"/>
</dbReference>
<keyword evidence="1" id="KW-0560">Oxidoreductase</keyword>